<dbReference type="PANTHER" id="PTHR30118">
    <property type="entry name" value="HTH-TYPE TRANSCRIPTIONAL REGULATOR LEUO-RELATED"/>
    <property type="match status" value="1"/>
</dbReference>
<gene>
    <name evidence="7" type="ORF">POL72_13540</name>
</gene>
<dbReference type="PROSITE" id="PS50931">
    <property type="entry name" value="HTH_LYSR"/>
    <property type="match status" value="1"/>
</dbReference>
<keyword evidence="3" id="KW-0238">DNA-binding</keyword>
<keyword evidence="8" id="KW-1185">Reference proteome</keyword>
<organism evidence="7 8">
    <name type="scientific">Sorangium atrum</name>
    <dbReference type="NCBI Taxonomy" id="2995308"/>
    <lineage>
        <taxon>Bacteria</taxon>
        <taxon>Pseudomonadati</taxon>
        <taxon>Myxococcota</taxon>
        <taxon>Polyangia</taxon>
        <taxon>Polyangiales</taxon>
        <taxon>Polyangiaceae</taxon>
        <taxon>Sorangium</taxon>
    </lineage>
</organism>
<dbReference type="EMBL" id="JAQNDK010000001">
    <property type="protein sequence ID" value="MDC0678762.1"/>
    <property type="molecule type" value="Genomic_DNA"/>
</dbReference>
<evidence type="ECO:0000256" key="4">
    <source>
        <dbReference type="ARBA" id="ARBA00023163"/>
    </source>
</evidence>
<dbReference type="InterPro" id="IPR036388">
    <property type="entry name" value="WH-like_DNA-bd_sf"/>
</dbReference>
<dbReference type="Pfam" id="PF03466">
    <property type="entry name" value="LysR_substrate"/>
    <property type="match status" value="1"/>
</dbReference>
<dbReference type="Proteomes" id="UP001217485">
    <property type="component" value="Unassembled WGS sequence"/>
</dbReference>
<comment type="caution">
    <text evidence="7">The sequence shown here is derived from an EMBL/GenBank/DDBJ whole genome shotgun (WGS) entry which is preliminary data.</text>
</comment>
<evidence type="ECO:0000256" key="1">
    <source>
        <dbReference type="ARBA" id="ARBA00009437"/>
    </source>
</evidence>
<reference evidence="7 8" key="1">
    <citation type="submission" date="2023-01" db="EMBL/GenBank/DDBJ databases">
        <title>Minimal conservation of predation-associated metabolite biosynthetic gene clusters underscores biosynthetic potential of Myxococcota including descriptions for ten novel species: Archangium lansinium sp. nov., Myxococcus landrumus sp. nov., Nannocystis bai.</title>
        <authorList>
            <person name="Ahearne A."/>
            <person name="Stevens C."/>
            <person name="Dowd S."/>
        </authorList>
    </citation>
    <scope>NUCLEOTIDE SEQUENCE [LARGE SCALE GENOMIC DNA]</scope>
    <source>
        <strain evidence="7 8">WIWO2</strain>
    </source>
</reference>
<dbReference type="Pfam" id="PF00126">
    <property type="entry name" value="HTH_1"/>
    <property type="match status" value="1"/>
</dbReference>
<dbReference type="InterPro" id="IPR000847">
    <property type="entry name" value="LysR_HTH_N"/>
</dbReference>
<keyword evidence="2" id="KW-0805">Transcription regulation</keyword>
<evidence type="ECO:0000256" key="2">
    <source>
        <dbReference type="ARBA" id="ARBA00023015"/>
    </source>
</evidence>
<feature type="region of interest" description="Disordered" evidence="5">
    <location>
        <begin position="307"/>
        <end position="331"/>
    </location>
</feature>
<dbReference type="CDD" id="cd08417">
    <property type="entry name" value="PBP2_Nitroaromatics_like"/>
    <property type="match status" value="1"/>
</dbReference>
<evidence type="ECO:0000313" key="8">
    <source>
        <dbReference type="Proteomes" id="UP001217485"/>
    </source>
</evidence>
<dbReference type="RefSeq" id="WP_272095603.1">
    <property type="nucleotide sequence ID" value="NZ_JAQNDK010000001.1"/>
</dbReference>
<dbReference type="Gene3D" id="3.40.190.10">
    <property type="entry name" value="Periplasmic binding protein-like II"/>
    <property type="match status" value="2"/>
</dbReference>
<dbReference type="InterPro" id="IPR036390">
    <property type="entry name" value="WH_DNA-bd_sf"/>
</dbReference>
<evidence type="ECO:0000259" key="6">
    <source>
        <dbReference type="PROSITE" id="PS50931"/>
    </source>
</evidence>
<sequence length="331" mass="35306">MVNLSTIDLNLLHVLAVTLEERSATRAARRLGVTQSAVSNALARARELLGDPLLVRDGRGMAPTPAADELLPELAAAMGQLRSMIEHRRVFDPRSSTRELTLACADNSQIADVPPVAAALAREMPLARLRVVSIDYLVASGGMSAGGLDAAIGVHKRNPGLRVAPLYRDPTVGVVRHDHPIVGQRLTRGSFPRLGFIDVHIPLGRPGRGHAMVEQALRAQGLVRRIALVVPGFAAATMAAAASDLVAFMPRRVAVALGSHLPVRIVELPVKDLGHEISLAWHERTHKDPAAACLRKVIMETLRAAGGGGCDEAPQRKRQQRRHDGGGSGGH</sequence>
<evidence type="ECO:0000256" key="3">
    <source>
        <dbReference type="ARBA" id="ARBA00023125"/>
    </source>
</evidence>
<comment type="similarity">
    <text evidence="1">Belongs to the LysR transcriptional regulatory family.</text>
</comment>
<dbReference type="InterPro" id="IPR005119">
    <property type="entry name" value="LysR_subst-bd"/>
</dbReference>
<name>A0ABT5BXF2_9BACT</name>
<evidence type="ECO:0000313" key="7">
    <source>
        <dbReference type="EMBL" id="MDC0678762.1"/>
    </source>
</evidence>
<accession>A0ABT5BXF2</accession>
<protein>
    <submittedName>
        <fullName evidence="7">LysR family transcriptional regulator</fullName>
    </submittedName>
</protein>
<proteinExistence type="inferred from homology"/>
<dbReference type="InterPro" id="IPR037402">
    <property type="entry name" value="YidZ_PBP2"/>
</dbReference>
<dbReference type="SUPFAM" id="SSF53850">
    <property type="entry name" value="Periplasmic binding protein-like II"/>
    <property type="match status" value="1"/>
</dbReference>
<feature type="domain" description="HTH lysR-type" evidence="6">
    <location>
        <begin position="7"/>
        <end position="64"/>
    </location>
</feature>
<dbReference type="SUPFAM" id="SSF46785">
    <property type="entry name" value="Winged helix' DNA-binding domain"/>
    <property type="match status" value="1"/>
</dbReference>
<dbReference type="PANTHER" id="PTHR30118:SF15">
    <property type="entry name" value="TRANSCRIPTIONAL REGULATORY PROTEIN"/>
    <property type="match status" value="1"/>
</dbReference>
<dbReference type="InterPro" id="IPR050389">
    <property type="entry name" value="LysR-type_TF"/>
</dbReference>
<evidence type="ECO:0000256" key="5">
    <source>
        <dbReference type="SAM" id="MobiDB-lite"/>
    </source>
</evidence>
<keyword evidence="4" id="KW-0804">Transcription</keyword>
<dbReference type="Gene3D" id="1.10.10.10">
    <property type="entry name" value="Winged helix-like DNA-binding domain superfamily/Winged helix DNA-binding domain"/>
    <property type="match status" value="1"/>
</dbReference>